<accession>A0ABZ0TPM6</accession>
<evidence type="ECO:0000313" key="2">
    <source>
        <dbReference type="EMBL" id="WPU93440.1"/>
    </source>
</evidence>
<name>A0ABZ0TPM6_9SPHI</name>
<feature type="transmembrane region" description="Helical" evidence="1">
    <location>
        <begin position="12"/>
        <end position="32"/>
    </location>
</feature>
<feature type="transmembrane region" description="Helical" evidence="1">
    <location>
        <begin position="44"/>
        <end position="64"/>
    </location>
</feature>
<organism evidence="2 3">
    <name type="scientific">Mucilaginibacter sabulilitoris</name>
    <dbReference type="NCBI Taxonomy" id="1173583"/>
    <lineage>
        <taxon>Bacteria</taxon>
        <taxon>Pseudomonadati</taxon>
        <taxon>Bacteroidota</taxon>
        <taxon>Sphingobacteriia</taxon>
        <taxon>Sphingobacteriales</taxon>
        <taxon>Sphingobacteriaceae</taxon>
        <taxon>Mucilaginibacter</taxon>
    </lineage>
</organism>
<keyword evidence="1" id="KW-0472">Membrane</keyword>
<evidence type="ECO:0000256" key="1">
    <source>
        <dbReference type="SAM" id="Phobius"/>
    </source>
</evidence>
<proteinExistence type="predicted"/>
<evidence type="ECO:0000313" key="3">
    <source>
        <dbReference type="Proteomes" id="UP001324380"/>
    </source>
</evidence>
<reference evidence="2 3" key="1">
    <citation type="submission" date="2023-11" db="EMBL/GenBank/DDBJ databases">
        <title>Analysis of the Genomes of Mucilaginibacter gossypii cycad 4 and M. sabulilitoris SNA2: microbes with the potential for plant growth promotion.</title>
        <authorList>
            <person name="Hirsch A.M."/>
            <person name="Humm E."/>
            <person name="Rubbi M."/>
            <person name="Del Vecchio G."/>
            <person name="Ha S.M."/>
            <person name="Pellegrini M."/>
            <person name="Gunsalus R.P."/>
        </authorList>
    </citation>
    <scope>NUCLEOTIDE SEQUENCE [LARGE SCALE GENOMIC DNA]</scope>
    <source>
        <strain evidence="2 3">SNA2</strain>
    </source>
</reference>
<keyword evidence="1" id="KW-0812">Transmembrane</keyword>
<gene>
    <name evidence="2" type="ORF">SNE25_29400</name>
</gene>
<dbReference type="EMBL" id="CP139558">
    <property type="protein sequence ID" value="WPU93440.1"/>
    <property type="molecule type" value="Genomic_DNA"/>
</dbReference>
<dbReference type="RefSeq" id="WP_321562576.1">
    <property type="nucleotide sequence ID" value="NZ_CP139558.1"/>
</dbReference>
<dbReference type="Proteomes" id="UP001324380">
    <property type="component" value="Chromosome"/>
</dbReference>
<sequence>MNTMFLDFLRKHTALLSGAILSAALIALFLYFRWKHYPFLDLDVKWLIVAGVPLLLSLFLGGYIKTFKGLGVELEANLKKELPLSGLIEKVPEIETIRSIKKGILADVDANNPKNDKYTLLQFSYLLENDPEKYFEYTITEYLNRLRNLKFIEIVNNGKFNYIIPLSVFKDDNGNKSDKIKLLTDTLNNDEEINKAFPSAIADYVSENDTIIDAYRKLLRSYRDIPDDYPIKLNYFLPVLDKGKHTVGVIYKQKLEARISEEVVKNLD</sequence>
<keyword evidence="3" id="KW-1185">Reference proteome</keyword>
<protein>
    <submittedName>
        <fullName evidence="2">Uncharacterized protein</fullName>
    </submittedName>
</protein>
<keyword evidence="1" id="KW-1133">Transmembrane helix</keyword>